<dbReference type="GO" id="GO:0016491">
    <property type="term" value="F:oxidoreductase activity"/>
    <property type="evidence" value="ECO:0007669"/>
    <property type="project" value="UniProtKB-KW"/>
</dbReference>
<keyword evidence="2" id="KW-1003">Cell membrane</keyword>
<feature type="transmembrane region" description="Helical" evidence="8">
    <location>
        <begin position="157"/>
        <end position="180"/>
    </location>
</feature>
<dbReference type="InterPro" id="IPR001750">
    <property type="entry name" value="ND/Mrp_TM"/>
</dbReference>
<feature type="transmembrane region" description="Helical" evidence="8">
    <location>
        <begin position="300"/>
        <end position="325"/>
    </location>
</feature>
<dbReference type="AlphaFoldDB" id="A0A410P7F8"/>
<dbReference type="GO" id="GO:0005886">
    <property type="term" value="C:plasma membrane"/>
    <property type="evidence" value="ECO:0007669"/>
    <property type="project" value="UniProtKB-SubCell"/>
</dbReference>
<feature type="transmembrane region" description="Helical" evidence="8">
    <location>
        <begin position="409"/>
        <end position="429"/>
    </location>
</feature>
<evidence type="ECO:0000313" key="11">
    <source>
        <dbReference type="Proteomes" id="UP000287243"/>
    </source>
</evidence>
<feature type="transmembrane region" description="Helical" evidence="8">
    <location>
        <begin position="200"/>
        <end position="218"/>
    </location>
</feature>
<dbReference type="EMBL" id="CP019384">
    <property type="protein sequence ID" value="QAT18072.1"/>
    <property type="molecule type" value="Genomic_DNA"/>
</dbReference>
<comment type="subcellular location">
    <subcellularLocation>
        <location evidence="1">Cell membrane</location>
        <topology evidence="1">Multi-pass membrane protein</topology>
    </subcellularLocation>
    <subcellularLocation>
        <location evidence="7">Membrane</location>
        <topology evidence="7">Multi-pass membrane protein</topology>
    </subcellularLocation>
</comment>
<reference evidence="10 11" key="1">
    <citation type="submission" date="2017-01" db="EMBL/GenBank/DDBJ databases">
        <title>First insights into the biology of 'candidatus Vampirococcus archaeovorus'.</title>
        <authorList>
            <person name="Kizina J."/>
            <person name="Jordan S."/>
            <person name="Stueber K."/>
            <person name="Reinhardt R."/>
            <person name="Harder J."/>
        </authorList>
    </citation>
    <scope>NUCLEOTIDE SEQUENCE [LARGE SCALE GENOMIC DNA]</scope>
    <source>
        <strain evidence="10 11">LiM</strain>
    </source>
</reference>
<feature type="domain" description="NADH:quinone oxidoreductase/Mrp antiporter transmembrane" evidence="9">
    <location>
        <begin position="123"/>
        <end position="411"/>
    </location>
</feature>
<protein>
    <submittedName>
        <fullName evidence="10">Hydrogenase-4 component F</fullName>
    </submittedName>
</protein>
<dbReference type="PANTHER" id="PTHR42682">
    <property type="entry name" value="HYDROGENASE-4 COMPONENT F"/>
    <property type="match status" value="1"/>
</dbReference>
<name>A0A410P7F8_VELA1</name>
<dbReference type="Pfam" id="PF00361">
    <property type="entry name" value="Proton_antipo_M"/>
    <property type="match status" value="1"/>
</dbReference>
<evidence type="ECO:0000256" key="6">
    <source>
        <dbReference type="ARBA" id="ARBA00023136"/>
    </source>
</evidence>
<organism evidence="10 11">
    <name type="scientific">Velamenicoccus archaeovorus</name>
    <dbReference type="NCBI Taxonomy" id="1930593"/>
    <lineage>
        <taxon>Bacteria</taxon>
        <taxon>Pseudomonadati</taxon>
        <taxon>Candidatus Omnitrophota</taxon>
        <taxon>Candidatus Velamenicoccus</taxon>
    </lineage>
</organism>
<keyword evidence="11" id="KW-1185">Reference proteome</keyword>
<feature type="transmembrane region" description="Helical" evidence="8">
    <location>
        <begin position="239"/>
        <end position="263"/>
    </location>
</feature>
<dbReference type="InterPro" id="IPR052175">
    <property type="entry name" value="ComplexI-like_HydComp"/>
</dbReference>
<evidence type="ECO:0000256" key="1">
    <source>
        <dbReference type="ARBA" id="ARBA00004651"/>
    </source>
</evidence>
<keyword evidence="4 8" id="KW-1133">Transmembrane helix</keyword>
<feature type="transmembrane region" description="Helical" evidence="8">
    <location>
        <begin position="275"/>
        <end position="293"/>
    </location>
</feature>
<evidence type="ECO:0000256" key="7">
    <source>
        <dbReference type="RuleBase" id="RU000320"/>
    </source>
</evidence>
<evidence type="ECO:0000256" key="5">
    <source>
        <dbReference type="ARBA" id="ARBA00023002"/>
    </source>
</evidence>
<proteinExistence type="predicted"/>
<feature type="transmembrane region" description="Helical" evidence="8">
    <location>
        <begin position="450"/>
        <end position="470"/>
    </location>
</feature>
<keyword evidence="5" id="KW-0560">Oxidoreductase</keyword>
<evidence type="ECO:0000256" key="3">
    <source>
        <dbReference type="ARBA" id="ARBA00022692"/>
    </source>
</evidence>
<sequence length="486" mass="51435">MLFSIVIIPVLAAVLSALLPARLRGMANLAAHGVLLALAGILAYRISPGSGIVAFGGVLRADALSAFFILLISLINLAALVYSRPYLQEDIDGGALSVRQARGYDILFNVFAATMLLVPLLDNLGHMWVAVELTTLASAFLVGFYNTKASVEAAWKYVIICSVGITLALLGTVLVYYAVAAQAGTKTLDWSVIMGRAAGLNPRIMSVAFLFILVGYGTKAGLAPMHTWLPDAHSQALTPVSALLSGVLLKTSLYAIIRFAMITNKAMGPEFTSRLFIFFGLFSVAVAGIFLLAQKDFKRLLAYSSIEHVGIIVFALGVGTPLAVFGSMFHALNHAVTKSLVFFAAGNAVKKYKTHHLHMIHGLVQTLPFTAAAALVGLLSLVGMPPFGIFMSKLMILSACFQKGLYGPAVLLLLFLAVVFGALMFHLSASIFGHKPKGIESGGEALSMKLVFVSLALLLVLLGVMMPTPLQALLVAASRLVTGGGL</sequence>
<dbReference type="PRINTS" id="PR01434">
    <property type="entry name" value="NADHDHGNASE5"/>
</dbReference>
<feature type="transmembrane region" description="Helical" evidence="8">
    <location>
        <begin position="63"/>
        <end position="82"/>
    </location>
</feature>
<gene>
    <name evidence="10" type="ORF">BU251_08630</name>
</gene>
<keyword evidence="6 8" id="KW-0472">Membrane</keyword>
<evidence type="ECO:0000256" key="2">
    <source>
        <dbReference type="ARBA" id="ARBA00022475"/>
    </source>
</evidence>
<evidence type="ECO:0000256" key="4">
    <source>
        <dbReference type="ARBA" id="ARBA00022989"/>
    </source>
</evidence>
<dbReference type="KEGG" id="vai:BU251_08630"/>
<feature type="transmembrane region" description="Helical" evidence="8">
    <location>
        <begin position="127"/>
        <end position="145"/>
    </location>
</feature>
<feature type="transmembrane region" description="Helical" evidence="8">
    <location>
        <begin position="369"/>
        <end position="389"/>
    </location>
</feature>
<dbReference type="PANTHER" id="PTHR42682:SF5">
    <property type="entry name" value="HYDROGENASE-4 COMPONENT F"/>
    <property type="match status" value="1"/>
</dbReference>
<accession>A0A410P7F8</accession>
<dbReference type="Proteomes" id="UP000287243">
    <property type="component" value="Chromosome"/>
</dbReference>
<evidence type="ECO:0000259" key="9">
    <source>
        <dbReference type="Pfam" id="PF00361"/>
    </source>
</evidence>
<keyword evidence="3 7" id="KW-0812">Transmembrane</keyword>
<evidence type="ECO:0000256" key="8">
    <source>
        <dbReference type="SAM" id="Phobius"/>
    </source>
</evidence>
<evidence type="ECO:0000313" key="10">
    <source>
        <dbReference type="EMBL" id="QAT18072.1"/>
    </source>
</evidence>